<evidence type="ECO:0000256" key="1">
    <source>
        <dbReference type="SAM" id="Coils"/>
    </source>
</evidence>
<dbReference type="EMBL" id="CP010802">
    <property type="protein sequence ID" value="ALC15263.1"/>
    <property type="molecule type" value="Genomic_DNA"/>
</dbReference>
<organism evidence="2 3">
    <name type="scientific">Desulfuromonas soudanensis</name>
    <dbReference type="NCBI Taxonomy" id="1603606"/>
    <lineage>
        <taxon>Bacteria</taxon>
        <taxon>Pseudomonadati</taxon>
        <taxon>Thermodesulfobacteriota</taxon>
        <taxon>Desulfuromonadia</taxon>
        <taxon>Desulfuromonadales</taxon>
        <taxon>Desulfuromonadaceae</taxon>
        <taxon>Desulfuromonas</taxon>
    </lineage>
</organism>
<dbReference type="PATRIC" id="fig|1603606.3.peg.511"/>
<feature type="coiled-coil region" evidence="1">
    <location>
        <begin position="615"/>
        <end position="646"/>
    </location>
</feature>
<evidence type="ECO:0000313" key="3">
    <source>
        <dbReference type="Proteomes" id="UP000057158"/>
    </source>
</evidence>
<dbReference type="Proteomes" id="UP000057158">
    <property type="component" value="Chromosome"/>
</dbReference>
<keyword evidence="3" id="KW-1185">Reference proteome</keyword>
<reference evidence="2 3" key="1">
    <citation type="submission" date="2015-07" db="EMBL/GenBank/DDBJ databases">
        <title>Isolation and Genomic Characterization of a Novel Halophilic Metal-Reducing Deltaproteobacterium from the Deep Subsurface.</title>
        <authorList>
            <person name="Badalamenti J.P."/>
            <person name="Summers Z.M."/>
            <person name="Gralnick J.A."/>
            <person name="Bond D.R."/>
        </authorList>
    </citation>
    <scope>NUCLEOTIDE SEQUENCE [LARGE SCALE GENOMIC DNA]</scope>
    <source>
        <strain evidence="2 3">WTL</strain>
    </source>
</reference>
<dbReference type="Gene3D" id="3.40.50.300">
    <property type="entry name" value="P-loop containing nucleotide triphosphate hydrolases"/>
    <property type="match status" value="2"/>
</dbReference>
<sequence>MFEFKFFEAVHWDFWERIALPFDGQLLTVVGPNGSGKTTMLDGLRTLLGIDCSSDRDYRRYVRRSNKPVAWLRAVVSNNKTARGLHSFHPCYTPVVTLVCRVKRKGGDWSREYAVLPGDVQIEEVEAKAGKSWYGQKDYRSLLERAGLGRAIRKVLTLEQGATDKLCTMKSRELLTLVFEAHGDQEILDKYQEAKNEQMTIQKEIEGLKQDLARLELDVDRNKNKVESYNDWKRRKEQLERLIFDDIPRLELLEQTEHARAGRLQLKSLRRELTKTLKDLEERQTHQQSIDRQLQDTTDELTYWDAEEKQRREARKDALSAVKELEKILAEKTRLEAVQRQQAQGFDPDKVTADKNGFEQHQADTINKIKLLEKDVKDALGRLTALRATHTKELPPSAKRIREGLAVKDIPHQFLSEVVEIVLPEWQPVIEGLISSEAFTVLLDRQQDKTAAWSLGEEQKYRGLVTTDRMKRPTPRPGSLLEAVEFHASVPSWIISRLDQTLRVEDAQAGAAFTTSQNWVSRKGYYRDARGGRYIAVDAKRDYLFGKAAVLAEIEDLDESVQKFQEDLHKLENLKSELNGKITDCTLLLEGWDADANLKARMAEFVQATNDFPNKETVLKEAEERLQEAVEAEKKAKKENDTFREASGKVGNQIQTMEKLAKETKDKIAARRKDIVTLISQYRQNRKKFALYQRTPALLQSIQVEYKSLAGANAKSKSLQEDLDNREWEKDPQVLIISQKLNSDYETKRAIIDQRREHHVRALTLTEQARGQYINVLYATLRSYIKSVRALGEMAGVEIIATLPKLENDDLCLAQAGLDVEFRFDQKETDETSGGQKVIKSLVLLVGLMMDKDEQSGGFVFIDEPFAHLDVLNINLVSNFLRRSGAQYVLTTPNTHNINVFEASDLTFVTRSWRAPAKWAPPVAWARRQEASDEVAV</sequence>
<feature type="coiled-coil region" evidence="1">
    <location>
        <begin position="191"/>
        <end position="283"/>
    </location>
</feature>
<dbReference type="GO" id="GO:0000731">
    <property type="term" value="P:DNA synthesis involved in DNA repair"/>
    <property type="evidence" value="ECO:0007669"/>
    <property type="project" value="TreeGrafter"/>
</dbReference>
<name>A0A0M3QF11_9BACT</name>
<dbReference type="SUPFAM" id="SSF52540">
    <property type="entry name" value="P-loop containing nucleoside triphosphate hydrolases"/>
    <property type="match status" value="1"/>
</dbReference>
<evidence type="ECO:0000313" key="2">
    <source>
        <dbReference type="EMBL" id="ALC15263.1"/>
    </source>
</evidence>
<proteinExistence type="predicted"/>
<dbReference type="RefSeq" id="WP_053549487.1">
    <property type="nucleotide sequence ID" value="NZ_CP010802.1"/>
</dbReference>
<dbReference type="AlphaFoldDB" id="A0A0M3QF11"/>
<dbReference type="KEGG" id="des:DSOUD_0471"/>
<accession>A0A0M3QF11</accession>
<keyword evidence="1" id="KW-0175">Coiled coil</keyword>
<feature type="coiled-coil region" evidence="1">
    <location>
        <begin position="547"/>
        <end position="581"/>
    </location>
</feature>
<dbReference type="InterPro" id="IPR027417">
    <property type="entry name" value="P-loop_NTPase"/>
</dbReference>
<dbReference type="PANTHER" id="PTHR32182:SF22">
    <property type="entry name" value="ATP-DEPENDENT ENDONUCLEASE, OLD FAMILY-RELATED"/>
    <property type="match status" value="1"/>
</dbReference>
<protein>
    <submittedName>
        <fullName evidence="2">Putative chromosome segregation ATPase SMC</fullName>
    </submittedName>
</protein>
<dbReference type="GO" id="GO:0006302">
    <property type="term" value="P:double-strand break repair"/>
    <property type="evidence" value="ECO:0007669"/>
    <property type="project" value="TreeGrafter"/>
</dbReference>
<dbReference type="STRING" id="1603606.DSOUD_0471"/>
<gene>
    <name evidence="2" type="ORF">DSOUD_0471</name>
</gene>
<dbReference type="OrthoDB" id="997844at2"/>
<dbReference type="PANTHER" id="PTHR32182">
    <property type="entry name" value="DNA REPLICATION AND REPAIR PROTEIN RECF"/>
    <property type="match status" value="1"/>
</dbReference>